<keyword evidence="2" id="KW-0732">Signal</keyword>
<evidence type="ECO:0000313" key="3">
    <source>
        <dbReference type="EMBL" id="QIZ72535.1"/>
    </source>
</evidence>
<feature type="region of interest" description="Disordered" evidence="1">
    <location>
        <begin position="46"/>
        <end position="87"/>
    </location>
</feature>
<gene>
    <name evidence="3" type="ORF">HCG48_19675</name>
</gene>
<sequence length="199" mass="21690">MKRSRLSFRRDRTRSSWGLALLLAASTTALAIDMLRDWPVGELATIPSPSISSEDPSLAADGDRPSVESTPDSSGQPPAPQASPLPRNGAIATLVNAKIANYGRDVPDLPATVSAQQIEFPDLAYPRSQQRQDEQLLILSVLVTANGNPQLIALYPEYLSPSYDDLAHQVLETWEFQPAEMGDRPVASLLDLYLKLDPL</sequence>
<protein>
    <recommendedName>
        <fullName evidence="5">TonB C-terminal domain-containing protein</fullName>
    </recommendedName>
</protein>
<dbReference type="EMBL" id="CP051167">
    <property type="protein sequence ID" value="QIZ72535.1"/>
    <property type="molecule type" value="Genomic_DNA"/>
</dbReference>
<dbReference type="Gene3D" id="3.30.1150.10">
    <property type="match status" value="1"/>
</dbReference>
<feature type="signal peptide" evidence="2">
    <location>
        <begin position="1"/>
        <end position="31"/>
    </location>
</feature>
<evidence type="ECO:0000313" key="4">
    <source>
        <dbReference type="Proteomes" id="UP000500857"/>
    </source>
</evidence>
<dbReference type="Proteomes" id="UP000500857">
    <property type="component" value="Chromosome"/>
</dbReference>
<reference evidence="3 4" key="1">
    <citation type="submission" date="2020-04" db="EMBL/GenBank/DDBJ databases">
        <authorList>
            <person name="Basu S."/>
            <person name="Maruthanayagam V."/>
            <person name="Chakraborty S."/>
            <person name="Pramanik A."/>
            <person name="Mukherjee J."/>
            <person name="Brink B."/>
        </authorList>
    </citation>
    <scope>NUCLEOTIDE SEQUENCE [LARGE SCALE GENOMIC DNA]</scope>
    <source>
        <strain evidence="3 4">AP17</strain>
    </source>
</reference>
<dbReference type="SUPFAM" id="SSF74653">
    <property type="entry name" value="TolA/TonB C-terminal domain"/>
    <property type="match status" value="1"/>
</dbReference>
<dbReference type="AlphaFoldDB" id="A0A6H1U1K6"/>
<organism evidence="3 4">
    <name type="scientific">Oxynema aestuarii AP17</name>
    <dbReference type="NCBI Taxonomy" id="2064643"/>
    <lineage>
        <taxon>Bacteria</taxon>
        <taxon>Bacillati</taxon>
        <taxon>Cyanobacteriota</taxon>
        <taxon>Cyanophyceae</taxon>
        <taxon>Oscillatoriophycideae</taxon>
        <taxon>Oscillatoriales</taxon>
        <taxon>Oscillatoriaceae</taxon>
        <taxon>Oxynema</taxon>
        <taxon>Oxynema aestuarii</taxon>
    </lineage>
</organism>
<name>A0A6H1U1K6_9CYAN</name>
<proteinExistence type="predicted"/>
<feature type="chain" id="PRO_5026151783" description="TonB C-terminal domain-containing protein" evidence="2">
    <location>
        <begin position="32"/>
        <end position="199"/>
    </location>
</feature>
<accession>A0A6H1U1K6</accession>
<evidence type="ECO:0008006" key="5">
    <source>
        <dbReference type="Google" id="ProtNLM"/>
    </source>
</evidence>
<keyword evidence="4" id="KW-1185">Reference proteome</keyword>
<dbReference type="KEGG" id="oxy:HCG48_19675"/>
<evidence type="ECO:0000256" key="1">
    <source>
        <dbReference type="SAM" id="MobiDB-lite"/>
    </source>
</evidence>
<dbReference type="RefSeq" id="WP_168570683.1">
    <property type="nucleotide sequence ID" value="NZ_CP051167.1"/>
</dbReference>
<evidence type="ECO:0000256" key="2">
    <source>
        <dbReference type="SAM" id="SignalP"/>
    </source>
</evidence>